<dbReference type="RefSeq" id="WP_015752822.1">
    <property type="nucleotide sequence ID" value="NC_013223.1"/>
</dbReference>
<proteinExistence type="predicted"/>
<name>C8X5J1_DESRD</name>
<evidence type="ECO:0008006" key="4">
    <source>
        <dbReference type="Google" id="ProtNLM"/>
    </source>
</evidence>
<organism evidence="2 3">
    <name type="scientific">Desulfohalobium retbaense (strain ATCC 49708 / DSM 5692 / JCM 16813 / HR100)</name>
    <dbReference type="NCBI Taxonomy" id="485915"/>
    <lineage>
        <taxon>Bacteria</taxon>
        <taxon>Pseudomonadati</taxon>
        <taxon>Thermodesulfobacteriota</taxon>
        <taxon>Desulfovibrionia</taxon>
        <taxon>Desulfovibrionales</taxon>
        <taxon>Desulfohalobiaceae</taxon>
        <taxon>Desulfohalobium</taxon>
    </lineage>
</organism>
<dbReference type="OrthoDB" id="9799618at2"/>
<dbReference type="eggNOG" id="ENOG50334IY">
    <property type="taxonomic scope" value="Bacteria"/>
</dbReference>
<dbReference type="EMBL" id="CP001734">
    <property type="protein sequence ID" value="ACV69688.1"/>
    <property type="molecule type" value="Genomic_DNA"/>
</dbReference>
<dbReference type="Proteomes" id="UP000001052">
    <property type="component" value="Chromosome"/>
</dbReference>
<dbReference type="InterPro" id="IPR014995">
    <property type="entry name" value="DUF1844"/>
</dbReference>
<dbReference type="Pfam" id="PF08899">
    <property type="entry name" value="DUF1844"/>
    <property type="match status" value="1"/>
</dbReference>
<reference evidence="3" key="1">
    <citation type="submission" date="2009-09" db="EMBL/GenBank/DDBJ databases">
        <title>The complete chromosome of Desulfohalobium retbaense DSM 5692.</title>
        <authorList>
            <consortium name="US DOE Joint Genome Institute (JGI-PGF)"/>
            <person name="Lucas S."/>
            <person name="Copeland A."/>
            <person name="Lapidus A."/>
            <person name="Glavina del Rio T."/>
            <person name="Dalin E."/>
            <person name="Tice H."/>
            <person name="Bruce D."/>
            <person name="Goodwin L."/>
            <person name="Pitluck S."/>
            <person name="Kyrpides N."/>
            <person name="Mavromatis K."/>
            <person name="Ivanova N."/>
            <person name="Mikhailova N."/>
            <person name="Munk A.C."/>
            <person name="Brettin T."/>
            <person name="Detter J.C."/>
            <person name="Han C."/>
            <person name="Tapia R."/>
            <person name="Larimer F."/>
            <person name="Land M."/>
            <person name="Hauser L."/>
            <person name="Markowitz V."/>
            <person name="Cheng J.-F."/>
            <person name="Hugenholtz P."/>
            <person name="Woyke T."/>
            <person name="Wu D."/>
            <person name="Spring S."/>
            <person name="Klenk H.-P."/>
            <person name="Eisen J.A."/>
        </authorList>
    </citation>
    <scope>NUCLEOTIDE SEQUENCE [LARGE SCALE GENOMIC DNA]</scope>
    <source>
        <strain evidence="3">DSM 5692</strain>
    </source>
</reference>
<evidence type="ECO:0000313" key="3">
    <source>
        <dbReference type="Proteomes" id="UP000001052"/>
    </source>
</evidence>
<accession>C8X5J1</accession>
<reference evidence="2 3" key="2">
    <citation type="journal article" date="2010" name="Stand. Genomic Sci.">
        <title>Complete genome sequence of Desulfohalobium retbaense type strain (HR(100)).</title>
        <authorList>
            <person name="Spring S."/>
            <person name="Nolan M."/>
            <person name="Lapidus A."/>
            <person name="Glavina Del Rio T."/>
            <person name="Copeland A."/>
            <person name="Tice H."/>
            <person name="Cheng J.F."/>
            <person name="Lucas S."/>
            <person name="Land M."/>
            <person name="Chen F."/>
            <person name="Bruce D."/>
            <person name="Goodwin L."/>
            <person name="Pitluck S."/>
            <person name="Ivanova N."/>
            <person name="Mavromatis K."/>
            <person name="Mikhailova N."/>
            <person name="Pati A."/>
            <person name="Chen A."/>
            <person name="Palaniappan K."/>
            <person name="Hauser L."/>
            <person name="Chang Y.J."/>
            <person name="Jeffries C.D."/>
            <person name="Munk C."/>
            <person name="Kiss H."/>
            <person name="Chain P."/>
            <person name="Han C."/>
            <person name="Brettin T."/>
            <person name="Detter J.C."/>
            <person name="Schuler E."/>
            <person name="Goker M."/>
            <person name="Rohde M."/>
            <person name="Bristow J."/>
            <person name="Eisen J.A."/>
            <person name="Markowitz V."/>
            <person name="Hugenholtz P."/>
            <person name="Kyrpides N.C."/>
            <person name="Klenk H.P."/>
        </authorList>
    </citation>
    <scope>NUCLEOTIDE SEQUENCE [LARGE SCALE GENOMIC DNA]</scope>
    <source>
        <strain evidence="2 3">DSM 5692</strain>
    </source>
</reference>
<evidence type="ECO:0000313" key="2">
    <source>
        <dbReference type="EMBL" id="ACV69688.1"/>
    </source>
</evidence>
<dbReference type="HOGENOM" id="CLU_136189_1_0_7"/>
<keyword evidence="3" id="KW-1185">Reference proteome</keyword>
<dbReference type="AlphaFoldDB" id="C8X5J1"/>
<gene>
    <name evidence="2" type="ordered locus">Dret_2406</name>
</gene>
<dbReference type="KEGG" id="drt:Dret_2406"/>
<protein>
    <recommendedName>
        <fullName evidence="4">DUF1844 domain-containing protein</fullName>
    </recommendedName>
</protein>
<evidence type="ECO:0000256" key="1">
    <source>
        <dbReference type="SAM" id="MobiDB-lite"/>
    </source>
</evidence>
<dbReference type="STRING" id="485915.Dret_2406"/>
<sequence length="110" mass="12452">MTDETTNPSRHEAKEAYDSQASKDGQETMMPQVDWTTFIMSLSSSVLAQLGEVPDPESGQKGINLDMARHTINILGMLEEKTAGNLTPEEERQFKDILFELRMKYVQKSQ</sequence>
<feature type="region of interest" description="Disordered" evidence="1">
    <location>
        <begin position="1"/>
        <end position="29"/>
    </location>
</feature>